<gene>
    <name evidence="2" type="ORF">TVY486_1109060</name>
</gene>
<name>G0UC74_TRYVY</name>
<dbReference type="AlphaFoldDB" id="G0UC74"/>
<feature type="region of interest" description="Disordered" evidence="1">
    <location>
        <begin position="35"/>
        <end position="68"/>
    </location>
</feature>
<protein>
    <submittedName>
        <fullName evidence="2">Uncharacterized protein</fullName>
    </submittedName>
</protein>
<proteinExistence type="predicted"/>
<reference evidence="2" key="1">
    <citation type="journal article" date="2012" name="Proc. Natl. Acad. Sci. U.S.A.">
        <title>Antigenic diversity is generated by distinct evolutionary mechanisms in African trypanosome species.</title>
        <authorList>
            <person name="Jackson A.P."/>
            <person name="Berry A."/>
            <person name="Aslett M."/>
            <person name="Allison H.C."/>
            <person name="Burton P."/>
            <person name="Vavrova-Anderson J."/>
            <person name="Brown R."/>
            <person name="Browne H."/>
            <person name="Corton N."/>
            <person name="Hauser H."/>
            <person name="Gamble J."/>
            <person name="Gilderthorp R."/>
            <person name="Marcello L."/>
            <person name="McQuillan J."/>
            <person name="Otto T.D."/>
            <person name="Quail M.A."/>
            <person name="Sanders M.J."/>
            <person name="van Tonder A."/>
            <person name="Ginger M.L."/>
            <person name="Field M.C."/>
            <person name="Barry J.D."/>
            <person name="Hertz-Fowler C."/>
            <person name="Berriman M."/>
        </authorList>
    </citation>
    <scope>NUCLEOTIDE SEQUENCE</scope>
    <source>
        <strain evidence="2">Y486</strain>
    </source>
</reference>
<dbReference type="VEuPathDB" id="TriTrypDB:TvY486_1109060"/>
<accession>G0UC74</accession>
<evidence type="ECO:0000313" key="2">
    <source>
        <dbReference type="EMBL" id="CCC53422.1"/>
    </source>
</evidence>
<organism evidence="2">
    <name type="scientific">Trypanosoma vivax (strain Y486)</name>
    <dbReference type="NCBI Taxonomy" id="1055687"/>
    <lineage>
        <taxon>Eukaryota</taxon>
        <taxon>Discoba</taxon>
        <taxon>Euglenozoa</taxon>
        <taxon>Kinetoplastea</taxon>
        <taxon>Metakinetoplastina</taxon>
        <taxon>Trypanosomatida</taxon>
        <taxon>Trypanosomatidae</taxon>
        <taxon>Trypanosoma</taxon>
        <taxon>Duttonella</taxon>
    </lineage>
</organism>
<sequence>MDGDEEEHIIEARASADDLNELLLSTTTASSKGVVASELWVSRQKKRPGRKNTQSSTTSSGASKKSRVEAVALQRDSDLAGEAAGAAAVSSSCHEWPSSKVGTEYELMVHRLMEHVLSRELGGRHNASYHESDECAIPCRAALLAETSSLRPAALYRIHHVVCGYTSTTQTEEAKEDIRTYRKRLYCCNGQKDLVGGHVDGKPLHTRKHLSRLVRQALRGVQAVDVEQRQKSPPTAAGGCDSAHRLCDNPSVLFEGVEKGTLSSFLRSSSSSDVDEDATE</sequence>
<evidence type="ECO:0000256" key="1">
    <source>
        <dbReference type="SAM" id="MobiDB-lite"/>
    </source>
</evidence>
<dbReference type="EMBL" id="HE573027">
    <property type="protein sequence ID" value="CCC53422.1"/>
    <property type="molecule type" value="Genomic_DNA"/>
</dbReference>